<dbReference type="Proteomes" id="UP000263098">
    <property type="component" value="Unassembled WGS sequence"/>
</dbReference>
<evidence type="ECO:0008006" key="3">
    <source>
        <dbReference type="Google" id="ProtNLM"/>
    </source>
</evidence>
<organism evidence="1 2">
    <name type="scientific">Bacteroides graminisolvens</name>
    <dbReference type="NCBI Taxonomy" id="477666"/>
    <lineage>
        <taxon>Bacteria</taxon>
        <taxon>Pseudomonadati</taxon>
        <taxon>Bacteroidota</taxon>
        <taxon>Bacteroidia</taxon>
        <taxon>Bacteroidales</taxon>
        <taxon>Bacteroidaceae</taxon>
        <taxon>Bacteroides</taxon>
    </lineage>
</organism>
<sequence>MNVNISGLIGTLFCVMMLSCTPKDGYQRAALISYDDFSSTQKLIGTNLQFDDTILKPMRIQVFDSLLFTVNTREEKLIHVFNLKSQKKIGERISSGQGPGEMLQPYFVKIDTAWVHLFDMSSFTLHVYATKDFITNLLPVVIRKVKLSEPTFGEIRLLGNDMVSSAYNPNNQFISFNSNGEKSMEFGTYPISNNAFSDAEKVEAYKSSFTTNHKDRIAVCYNWTDLIDILDGKGHLKKRIHGPKQFISTFKEFRDGDVVSASPVKGHNRDAYFCPISVGEDLFVLFSGKAEDEADYSMLANQMFVFDWDGNPKQILLLDQGIFAFTVDKENKKIYGISDKPDFHLVAFSYN</sequence>
<dbReference type="EMBL" id="DPVG01000372">
    <property type="protein sequence ID" value="HCK25098.1"/>
    <property type="molecule type" value="Genomic_DNA"/>
</dbReference>
<protein>
    <recommendedName>
        <fullName evidence="3">6-bladed beta-propeller</fullName>
    </recommendedName>
</protein>
<reference evidence="1 2" key="1">
    <citation type="journal article" date="2018" name="Nat. Biotechnol.">
        <title>A standardized bacterial taxonomy based on genome phylogeny substantially revises the tree of life.</title>
        <authorList>
            <person name="Parks D.H."/>
            <person name="Chuvochina M."/>
            <person name="Waite D.W."/>
            <person name="Rinke C."/>
            <person name="Skarshewski A."/>
            <person name="Chaumeil P.A."/>
            <person name="Hugenholtz P."/>
        </authorList>
    </citation>
    <scope>NUCLEOTIDE SEQUENCE [LARGE SCALE GENOMIC DNA]</scope>
    <source>
        <strain evidence="1">UBA9667</strain>
    </source>
</reference>
<evidence type="ECO:0000313" key="2">
    <source>
        <dbReference type="Proteomes" id="UP000263098"/>
    </source>
</evidence>
<gene>
    <name evidence="1" type="ORF">DHW31_10050</name>
</gene>
<dbReference type="AlphaFoldDB" id="A0A3D2SHL4"/>
<dbReference type="Pfam" id="PF15869">
    <property type="entry name" value="TolB_like"/>
    <property type="match status" value="1"/>
</dbReference>
<accession>A0A3D2SHL4</accession>
<evidence type="ECO:0000313" key="1">
    <source>
        <dbReference type="EMBL" id="HCK25098.1"/>
    </source>
</evidence>
<proteinExistence type="predicted"/>
<name>A0A3D2SHL4_9BACE</name>
<comment type="caution">
    <text evidence="1">The sequence shown here is derived from an EMBL/GenBank/DDBJ whole genome shotgun (WGS) entry which is preliminary data.</text>
</comment>